<dbReference type="KEGG" id="mbd:MEBOL_000150"/>
<dbReference type="OrthoDB" id="5479105at2"/>
<keyword evidence="2" id="KW-1185">Reference proteome</keyword>
<dbReference type="RefSeq" id="WP_095975620.1">
    <property type="nucleotide sequence ID" value="NZ_CP022163.1"/>
</dbReference>
<evidence type="ECO:0000313" key="1">
    <source>
        <dbReference type="EMBL" id="ATB26716.1"/>
    </source>
</evidence>
<gene>
    <name evidence="1" type="ORF">MEBOL_000150</name>
</gene>
<dbReference type="Proteomes" id="UP000217289">
    <property type="component" value="Chromosome"/>
</dbReference>
<dbReference type="EMBL" id="CP022163">
    <property type="protein sequence ID" value="ATB26716.1"/>
    <property type="molecule type" value="Genomic_DNA"/>
</dbReference>
<evidence type="ECO:0000313" key="2">
    <source>
        <dbReference type="Proteomes" id="UP000217289"/>
    </source>
</evidence>
<accession>A0A286NUQ9</accession>
<reference evidence="1 2" key="1">
    <citation type="submission" date="2017-06" db="EMBL/GenBank/DDBJ databases">
        <authorList>
            <person name="Kim H.J."/>
            <person name="Triplett B.A."/>
        </authorList>
    </citation>
    <scope>NUCLEOTIDE SEQUENCE [LARGE SCALE GENOMIC DNA]</scope>
    <source>
        <strain evidence="1 2">DSM 14713</strain>
    </source>
</reference>
<proteinExistence type="predicted"/>
<dbReference type="InterPro" id="IPR045750">
    <property type="entry name" value="DUF6178"/>
</dbReference>
<dbReference type="Pfam" id="PF19676">
    <property type="entry name" value="DUF6178"/>
    <property type="match status" value="1"/>
</dbReference>
<organism evidence="1 2">
    <name type="scientific">Melittangium boletus DSM 14713</name>
    <dbReference type="NCBI Taxonomy" id="1294270"/>
    <lineage>
        <taxon>Bacteria</taxon>
        <taxon>Pseudomonadati</taxon>
        <taxon>Myxococcota</taxon>
        <taxon>Myxococcia</taxon>
        <taxon>Myxococcales</taxon>
        <taxon>Cystobacterineae</taxon>
        <taxon>Archangiaceae</taxon>
        <taxon>Melittangium</taxon>
    </lineage>
</organism>
<protein>
    <submittedName>
        <fullName evidence="1">Uncharacterized protein</fullName>
    </submittedName>
</protein>
<sequence length="557" mass="61611">MSNGNGNGQGSRAEDTQRALSTVRRQLAAVSGRKRMEVLLESSHARALVRSLPAEDLYFTVMEVGLEDAGELVQLVSPEQFRTFVDLGAWKRDELNKHTALAWLRAARGESGEEFLQKLRKADAEVLQLLVREFTVIHDLEENPDVHVEGVTMETPEGRYLVEFKGIEGVELATLRTLLTDLIADNPFETIRFLEATRWDVPGELEEAAYRFRTARLQDLGFPPLEDAVRLFSRVETGPAPSPEVSAALVAQREQPDYLEAAFSALDERERENLEAELRHLANATLVAEVEEPGDLDAIRRVGEMARDYLLLGLEHLTGGKPSLAAQVVRDTEMQRIFQVGFSLTLSLKFRADRLMKTPLAQVDGTPLLFPEEAVAVEALRRKRPRRTLKVPGAEPVPFRSRRELAASEDVLARAEAQVALLGALLGGSPSQAREVLARFSEAPPELGMDRFFAATVAQAVLEGRVDPRPLPKARRAELGTRLFEGTPEAPRLKPDVASRALAVLEPAVPEAAREELRRRVNSTLARLLEEVGAAFLQDGTLDAIASILLPMEGTER</sequence>
<name>A0A286NUQ9_9BACT</name>
<dbReference type="AlphaFoldDB" id="A0A286NUQ9"/>